<dbReference type="EMBL" id="ACDX02000060">
    <property type="protein sequence ID" value="EFC86883.1"/>
    <property type="molecule type" value="Genomic_DNA"/>
</dbReference>
<sequence>VCPRDKMVEVDILKDRGVMVRENAKGWLENAYSLRIINNRRKRTVG</sequence>
<evidence type="ECO:0000259" key="1">
    <source>
        <dbReference type="Pfam" id="PF11614"/>
    </source>
</evidence>
<organism evidence="2 3">
    <name type="scientific">Neisseria mucosa (strain ATCC 25996 / DSM 4631 / NCTC 10774 / M26)</name>
    <dbReference type="NCBI Taxonomy" id="546266"/>
    <lineage>
        <taxon>Bacteria</taxon>
        <taxon>Pseudomonadati</taxon>
        <taxon>Pseudomonadota</taxon>
        <taxon>Betaproteobacteria</taxon>
        <taxon>Neisseriales</taxon>
        <taxon>Neisseriaceae</taxon>
        <taxon>Neisseria</taxon>
    </lineage>
</organism>
<evidence type="ECO:0000313" key="2">
    <source>
        <dbReference type="EMBL" id="EFC86883.1"/>
    </source>
</evidence>
<dbReference type="Gene3D" id="2.60.40.10">
    <property type="entry name" value="Immunoglobulins"/>
    <property type="match status" value="1"/>
</dbReference>
<dbReference type="eggNOG" id="COG0348">
    <property type="taxonomic scope" value="Bacteria"/>
</dbReference>
<dbReference type="InterPro" id="IPR032879">
    <property type="entry name" value="FixG_C"/>
</dbReference>
<feature type="non-terminal residue" evidence="2">
    <location>
        <position position="1"/>
    </location>
</feature>
<dbReference type="AlphaFoldDB" id="D3A1B0"/>
<dbReference type="Proteomes" id="UP000003344">
    <property type="component" value="Unassembled WGS sequence"/>
</dbReference>
<gene>
    <name evidence="2" type="ORF">NEIMUCOT_06704</name>
</gene>
<protein>
    <recommendedName>
        <fullName evidence="1">FixG C-terminal immunoglobulin-like domain-containing protein</fullName>
    </recommendedName>
</protein>
<feature type="domain" description="FixG C-terminal immunoglobulin-like" evidence="1">
    <location>
        <begin position="6"/>
        <end position="42"/>
    </location>
</feature>
<reference evidence="2 3" key="1">
    <citation type="submission" date="2009-10" db="EMBL/GenBank/DDBJ databases">
        <authorList>
            <person name="Weinstock G."/>
            <person name="Sodergren E."/>
            <person name="Clifton S."/>
            <person name="Fulton L."/>
            <person name="Fulton B."/>
            <person name="Courtney L."/>
            <person name="Fronick C."/>
            <person name="Harrison M."/>
            <person name="Strong C."/>
            <person name="Farmer C."/>
            <person name="Delahaunty K."/>
            <person name="Markovic C."/>
            <person name="Hall O."/>
            <person name="Minx P."/>
            <person name="Tomlinson C."/>
            <person name="Mitreva M."/>
            <person name="Nelson J."/>
            <person name="Hou S."/>
            <person name="Wollam A."/>
            <person name="Pepin K.H."/>
            <person name="Johnson M."/>
            <person name="Bhonagiri V."/>
            <person name="Nash W.E."/>
            <person name="Warren W."/>
            <person name="Chinwalla A."/>
            <person name="Mardis E.R."/>
            <person name="Wilson R.K."/>
        </authorList>
    </citation>
    <scope>NUCLEOTIDE SEQUENCE [LARGE SCALE GENOMIC DNA]</scope>
    <source>
        <strain evidence="3">ATCC 25996 / DSM 4631 / NCTC 10774 / M26</strain>
    </source>
</reference>
<accession>D3A1B0</accession>
<evidence type="ECO:0000313" key="3">
    <source>
        <dbReference type="Proteomes" id="UP000003344"/>
    </source>
</evidence>
<proteinExistence type="predicted"/>
<name>D3A1B0_NEIM2</name>
<dbReference type="InterPro" id="IPR013783">
    <property type="entry name" value="Ig-like_fold"/>
</dbReference>
<comment type="caution">
    <text evidence="2">The sequence shown here is derived from an EMBL/GenBank/DDBJ whole genome shotgun (WGS) entry which is preliminary data.</text>
</comment>
<dbReference type="Pfam" id="PF11614">
    <property type="entry name" value="FixG_C"/>
    <property type="match status" value="1"/>
</dbReference>